<dbReference type="AlphaFoldDB" id="A0A7L7KQB2"/>
<evidence type="ECO:0000259" key="1">
    <source>
        <dbReference type="PROSITE" id="PS50830"/>
    </source>
</evidence>
<feature type="domain" description="TNase-like" evidence="1">
    <location>
        <begin position="130"/>
        <end position="283"/>
    </location>
</feature>
<gene>
    <name evidence="2" type="ORF">G4Z02_04165</name>
</gene>
<protein>
    <recommendedName>
        <fullName evidence="1">TNase-like domain-containing protein</fullName>
    </recommendedName>
</protein>
<dbReference type="PROSITE" id="PS50830">
    <property type="entry name" value="TNASE_3"/>
    <property type="match status" value="1"/>
</dbReference>
<dbReference type="Gene3D" id="2.40.50.90">
    <property type="match status" value="1"/>
</dbReference>
<keyword evidence="3" id="KW-1185">Reference proteome</keyword>
<dbReference type="InterPro" id="IPR016071">
    <property type="entry name" value="Staphylococal_nuclease_OB-fold"/>
</dbReference>
<dbReference type="KEGG" id="xcl:G4Z02_04165"/>
<reference evidence="2 3" key="1">
    <citation type="submission" date="2020-02" db="EMBL/GenBank/DDBJ databases">
        <authorList>
            <person name="Zheng R.K."/>
            <person name="Sun C.M."/>
        </authorList>
    </citation>
    <scope>NUCLEOTIDE SEQUENCE [LARGE SCALE GENOMIC DNA]</scope>
    <source>
        <strain evidence="3">zrk13</strain>
    </source>
</reference>
<dbReference type="Proteomes" id="UP000514720">
    <property type="component" value="Chromosome"/>
</dbReference>
<accession>A0A7L7KQB2</accession>
<dbReference type="Pfam" id="PF00565">
    <property type="entry name" value="SNase"/>
    <property type="match status" value="1"/>
</dbReference>
<organism evidence="2 3">
    <name type="scientific">Candidatus Xianfuyuplasma coldseepsis</name>
    <dbReference type="NCBI Taxonomy" id="2782163"/>
    <lineage>
        <taxon>Bacteria</taxon>
        <taxon>Bacillati</taxon>
        <taxon>Mycoplasmatota</taxon>
        <taxon>Mollicutes</taxon>
        <taxon>Candidatus Izemoplasmatales</taxon>
        <taxon>Candidatus Izemoplasmataceae</taxon>
        <taxon>Candidatus Xianfuyuplasma</taxon>
    </lineage>
</organism>
<evidence type="ECO:0000313" key="3">
    <source>
        <dbReference type="Proteomes" id="UP000514720"/>
    </source>
</evidence>
<dbReference type="RefSeq" id="WP_258878606.1">
    <property type="nucleotide sequence ID" value="NZ_CP048914.1"/>
</dbReference>
<dbReference type="SUPFAM" id="SSF50199">
    <property type="entry name" value="Staphylococcal nuclease"/>
    <property type="match status" value="1"/>
</dbReference>
<dbReference type="PROSITE" id="PS51257">
    <property type="entry name" value="PROKAR_LIPOPROTEIN"/>
    <property type="match status" value="1"/>
</dbReference>
<proteinExistence type="predicted"/>
<dbReference type="InterPro" id="IPR035437">
    <property type="entry name" value="SNase_OB-fold_sf"/>
</dbReference>
<evidence type="ECO:0000313" key="2">
    <source>
        <dbReference type="EMBL" id="QMS84981.1"/>
    </source>
</evidence>
<sequence>MKRIANTVVIIILIVLLSGCKTTPETTIEIPNFSGNTESMIIDYFDVEEYENYQFEYMDTDDEDLDGLFVELVNADVGDAFDREDTLIITILRYQLAQQPEYFQVLDMEYDGPLLDESFASIDYLDPRGGYFEVTLVQCTDGDTAVFDYPSDVYEAITSNAKSTRFLNMDTEESTNTKEEWGKPGSLYTCGLLEGAESIVLQTDPGDNLTGTYGRLLAWIWIQLPEEEDYQLLNYMVVKQGLAQVKFEFGAGETISYGEYTYNEWMHIAEDYAIENELGQWGSKLDYYWDYEENKPDYSRW</sequence>
<dbReference type="EMBL" id="CP048914">
    <property type="protein sequence ID" value="QMS84981.1"/>
    <property type="molecule type" value="Genomic_DNA"/>
</dbReference>
<name>A0A7L7KQB2_9MOLU</name>